<dbReference type="SUPFAM" id="SSF56935">
    <property type="entry name" value="Porins"/>
    <property type="match status" value="1"/>
</dbReference>
<dbReference type="InterPro" id="IPR023614">
    <property type="entry name" value="Porin_dom_sf"/>
</dbReference>
<dbReference type="OrthoDB" id="5317598at2"/>
<keyword evidence="3" id="KW-1185">Reference proteome</keyword>
<dbReference type="Proteomes" id="UP000290657">
    <property type="component" value="Unassembled WGS sequence"/>
</dbReference>
<organism evidence="2 3">
    <name type="scientific">Candidatus Marinarcus aquaticus</name>
    <dbReference type="NCBI Taxonomy" id="2044504"/>
    <lineage>
        <taxon>Bacteria</taxon>
        <taxon>Pseudomonadati</taxon>
        <taxon>Campylobacterota</taxon>
        <taxon>Epsilonproteobacteria</taxon>
        <taxon>Campylobacterales</taxon>
        <taxon>Arcobacteraceae</taxon>
        <taxon>Candidatus Marinarcus</taxon>
    </lineage>
</organism>
<dbReference type="NCBIfam" id="NF033923">
    <property type="entry name" value="opr_proin_2"/>
    <property type="match status" value="1"/>
</dbReference>
<accession>A0A4Q0XSJ1</accession>
<evidence type="ECO:0000313" key="3">
    <source>
        <dbReference type="Proteomes" id="UP000290657"/>
    </source>
</evidence>
<feature type="chain" id="PRO_5020228713" description="Porin" evidence="1">
    <location>
        <begin position="20"/>
        <end position="365"/>
    </location>
</feature>
<name>A0A4Q0XSJ1_9BACT</name>
<dbReference type="NCBIfam" id="NF033922">
    <property type="entry name" value="opr_porin_1"/>
    <property type="match status" value="1"/>
</dbReference>
<gene>
    <name evidence="2" type="ORF">CRV04_07905</name>
</gene>
<dbReference type="AlphaFoldDB" id="A0A4Q0XSJ1"/>
<evidence type="ECO:0008006" key="4">
    <source>
        <dbReference type="Google" id="ProtNLM"/>
    </source>
</evidence>
<dbReference type="Gene3D" id="2.40.160.10">
    <property type="entry name" value="Porin"/>
    <property type="match status" value="1"/>
</dbReference>
<dbReference type="EMBL" id="PDKN01000004">
    <property type="protein sequence ID" value="RXJ57726.1"/>
    <property type="molecule type" value="Genomic_DNA"/>
</dbReference>
<sequence length="365" mass="39618">MKKLSLVACGLLLSSTALFAESNSIKEAFANGKTSGDITVYYESQDNKQGTDTSFTAGSVGVNYETDSYNGVSISLGGRAHHEFHEKNDTDYEASFANDAILHTAAIKYANENFFISVGRQAIDLEWLGDYNESVVAGITAVPDTTIILGYTDRQAEIGFDVVEDFTEITEDGAYVLDIKYEGVEGLMVNPYAYTAPDVADFYGLKVTYDTDMFGVTGHYAASNEDVSTTEDGSIYNLEARLNIAGVALAGGYIKTDSDGGVGSIAAYGDNISPFEDGNNTYSTDAKTYYASVGYEIAGVGLTALYGETKYDTTTDTEKEDEFNFYIDYSFTDELSASIAYVDYDDKSNTNGDYKKVFANVTYAF</sequence>
<protein>
    <recommendedName>
        <fullName evidence="4">Porin</fullName>
    </recommendedName>
</protein>
<feature type="signal peptide" evidence="1">
    <location>
        <begin position="1"/>
        <end position="19"/>
    </location>
</feature>
<dbReference type="RefSeq" id="WP_128996299.1">
    <property type="nucleotide sequence ID" value="NZ_PDKN01000004.1"/>
</dbReference>
<evidence type="ECO:0000313" key="2">
    <source>
        <dbReference type="EMBL" id="RXJ57726.1"/>
    </source>
</evidence>
<reference evidence="2 3" key="1">
    <citation type="submission" date="2017-10" db="EMBL/GenBank/DDBJ databases">
        <title>Genomics of the genus Arcobacter.</title>
        <authorList>
            <person name="Perez-Cataluna A."/>
            <person name="Figueras M.J."/>
        </authorList>
    </citation>
    <scope>NUCLEOTIDE SEQUENCE [LARGE SCALE GENOMIC DNA]</scope>
    <source>
        <strain evidence="2 3">CECT 8987</strain>
    </source>
</reference>
<keyword evidence="1" id="KW-0732">Signal</keyword>
<proteinExistence type="predicted"/>
<comment type="caution">
    <text evidence="2">The sequence shown here is derived from an EMBL/GenBank/DDBJ whole genome shotgun (WGS) entry which is preliminary data.</text>
</comment>
<evidence type="ECO:0000256" key="1">
    <source>
        <dbReference type="SAM" id="SignalP"/>
    </source>
</evidence>